<feature type="domain" description="EF-hand" evidence="4">
    <location>
        <begin position="462"/>
        <end position="487"/>
    </location>
</feature>
<reference evidence="5 6" key="1">
    <citation type="submission" date="2019-02" db="EMBL/GenBank/DDBJ databases">
        <title>Deep-cultivation of Planctomycetes and their phenomic and genomic characterization uncovers novel biology.</title>
        <authorList>
            <person name="Wiegand S."/>
            <person name="Jogler M."/>
            <person name="Boedeker C."/>
            <person name="Pinto D."/>
            <person name="Vollmers J."/>
            <person name="Rivas-Marin E."/>
            <person name="Kohn T."/>
            <person name="Peeters S.H."/>
            <person name="Heuer A."/>
            <person name="Rast P."/>
            <person name="Oberbeckmann S."/>
            <person name="Bunk B."/>
            <person name="Jeske O."/>
            <person name="Meyerdierks A."/>
            <person name="Storesund J.E."/>
            <person name="Kallscheuer N."/>
            <person name="Luecker S."/>
            <person name="Lage O.M."/>
            <person name="Pohl T."/>
            <person name="Merkel B.J."/>
            <person name="Hornburger P."/>
            <person name="Mueller R.-W."/>
            <person name="Bruemmer F."/>
            <person name="Labrenz M."/>
            <person name="Spormann A.M."/>
            <person name="Op den Camp H."/>
            <person name="Overmann J."/>
            <person name="Amann R."/>
            <person name="Jetten M.S.M."/>
            <person name="Mascher T."/>
            <person name="Medema M.H."/>
            <person name="Devos D.P."/>
            <person name="Kaster A.-K."/>
            <person name="Ovreas L."/>
            <person name="Rohde M."/>
            <person name="Galperin M.Y."/>
            <person name="Jogler C."/>
        </authorList>
    </citation>
    <scope>NUCLEOTIDE SEQUENCE [LARGE SCALE GENOMIC DNA]</scope>
    <source>
        <strain evidence="5 6">TBK1r</strain>
    </source>
</reference>
<dbReference type="InterPro" id="IPR011992">
    <property type="entry name" value="EF-hand-dom_pair"/>
</dbReference>
<name>A0ABX5XIR6_9BACT</name>
<evidence type="ECO:0000256" key="1">
    <source>
        <dbReference type="ARBA" id="ARBA00022723"/>
    </source>
</evidence>
<accession>A0ABX5XIR6</accession>
<evidence type="ECO:0000313" key="6">
    <source>
        <dbReference type="Proteomes" id="UP000318081"/>
    </source>
</evidence>
<keyword evidence="2" id="KW-0677">Repeat</keyword>
<protein>
    <submittedName>
        <fullName evidence="5">EF hand</fullName>
    </submittedName>
</protein>
<dbReference type="InterPro" id="IPR002048">
    <property type="entry name" value="EF_hand_dom"/>
</dbReference>
<organism evidence="5 6">
    <name type="scientific">Stieleria magnilauensis</name>
    <dbReference type="NCBI Taxonomy" id="2527963"/>
    <lineage>
        <taxon>Bacteria</taxon>
        <taxon>Pseudomonadati</taxon>
        <taxon>Planctomycetota</taxon>
        <taxon>Planctomycetia</taxon>
        <taxon>Pirellulales</taxon>
        <taxon>Pirellulaceae</taxon>
        <taxon>Stieleria</taxon>
    </lineage>
</organism>
<dbReference type="InterPro" id="IPR018247">
    <property type="entry name" value="EF_Hand_1_Ca_BS"/>
</dbReference>
<evidence type="ECO:0000256" key="2">
    <source>
        <dbReference type="ARBA" id="ARBA00022737"/>
    </source>
</evidence>
<dbReference type="PANTHER" id="PTHR10827">
    <property type="entry name" value="RETICULOCALBIN"/>
    <property type="match status" value="1"/>
</dbReference>
<feature type="compositionally biased region" description="Low complexity" evidence="3">
    <location>
        <begin position="67"/>
        <end position="79"/>
    </location>
</feature>
<dbReference type="EMBL" id="CP036432">
    <property type="protein sequence ID" value="QDV81869.1"/>
    <property type="molecule type" value="Genomic_DNA"/>
</dbReference>
<sequence length="621" mass="68572">MTAAIALAGCDRGPKRSPSQTITTPDGTVEETVEPAIVPSPDASLTSETEREQDDDAVKSNPVAADPAPAENEAVAGADAGADISADVVKQLDAAMGEGSAVEVASDSADKPDSTEEPRAAYRLWLPTSKGPLLVDLDVWVDDQPLDDAFAEKLASVRATLKKSDEDAIGWDQLLEHVAGDPATFGQTASRVESQQQALIKRYDRNKDKRVDEQELVRFLFRDSNVSQAFRLFGTDAFRWANRSASPLYAAIDRNQDRKLDPTEIQQASESLLREIDLNSDHCIDFAELTRLRENETDAWRRHRSNRQGDVAMDLSGYVNWSNLSYTMGGMLKEDPVLHPSNPVKSIDADRDHWISEAEAESILTLAPALTLAVRFDSSDPSASTVETQAHAAVGDDVRIEHHPGFCWIAGQAFQVGAVALDMPTTQNRIPRQVFVQLDANKDGAIDESEIPDGAKDQFPLESLDQNGDGKLSFLEINQALQQKQSIWNFQVRGRAAEHPDGVFAWLDLDHDQFLSTREIQSASARLRALATENVALSASDIPDTLMIQFCRGEPDQDDARFQFSRRVTEESDERPSWAIHMDANRDGDVSENEFLGPIESFRELDRDDDLFLSAAEVREQ</sequence>
<keyword evidence="1" id="KW-0479">Metal-binding</keyword>
<gene>
    <name evidence="5" type="ORF">TBK1r_07910</name>
</gene>
<dbReference type="PROSITE" id="PS50222">
    <property type="entry name" value="EF_HAND_2"/>
    <property type="match status" value="2"/>
</dbReference>
<evidence type="ECO:0000313" key="5">
    <source>
        <dbReference type="EMBL" id="QDV81869.1"/>
    </source>
</evidence>
<feature type="compositionally biased region" description="Polar residues" evidence="3">
    <location>
        <begin position="17"/>
        <end position="26"/>
    </location>
</feature>
<keyword evidence="6" id="KW-1185">Reference proteome</keyword>
<dbReference type="Pfam" id="PF13202">
    <property type="entry name" value="EF-hand_5"/>
    <property type="match status" value="2"/>
</dbReference>
<dbReference type="SMART" id="SM00054">
    <property type="entry name" value="EFh"/>
    <property type="match status" value="5"/>
</dbReference>
<dbReference type="Gene3D" id="1.10.238.10">
    <property type="entry name" value="EF-hand"/>
    <property type="match status" value="3"/>
</dbReference>
<dbReference type="Proteomes" id="UP000318081">
    <property type="component" value="Chromosome"/>
</dbReference>
<evidence type="ECO:0000259" key="4">
    <source>
        <dbReference type="PROSITE" id="PS50222"/>
    </source>
</evidence>
<dbReference type="PANTHER" id="PTHR10827:SF98">
    <property type="entry name" value="45 KDA CALCIUM-BINDING PROTEIN"/>
    <property type="match status" value="1"/>
</dbReference>
<evidence type="ECO:0000256" key="3">
    <source>
        <dbReference type="SAM" id="MobiDB-lite"/>
    </source>
</evidence>
<feature type="region of interest" description="Disordered" evidence="3">
    <location>
        <begin position="1"/>
        <end position="79"/>
    </location>
</feature>
<feature type="domain" description="EF-hand" evidence="4">
    <location>
        <begin position="191"/>
        <end position="226"/>
    </location>
</feature>
<dbReference type="PROSITE" id="PS00018">
    <property type="entry name" value="EF_HAND_1"/>
    <property type="match status" value="4"/>
</dbReference>
<proteinExistence type="predicted"/>
<dbReference type="SUPFAM" id="SSF47473">
    <property type="entry name" value="EF-hand"/>
    <property type="match status" value="2"/>
</dbReference>